<dbReference type="AlphaFoldDB" id="A0A1F8GUB1"/>
<evidence type="ECO:0008006" key="4">
    <source>
        <dbReference type="Google" id="ProtNLM"/>
    </source>
</evidence>
<organism evidence="2 3">
    <name type="scientific">Candidatus Yanofskybacteria bacterium RIFCSPLOWO2_01_FULL_49_25</name>
    <dbReference type="NCBI Taxonomy" id="1802701"/>
    <lineage>
        <taxon>Bacteria</taxon>
        <taxon>Candidatus Yanofskyibacteriota</taxon>
    </lineage>
</organism>
<name>A0A1F8GUB1_9BACT</name>
<evidence type="ECO:0000313" key="2">
    <source>
        <dbReference type="EMBL" id="OGN28983.1"/>
    </source>
</evidence>
<dbReference type="STRING" id="1802701.A3A33_01820"/>
<comment type="caution">
    <text evidence="2">The sequence shown here is derived from an EMBL/GenBank/DDBJ whole genome shotgun (WGS) entry which is preliminary data.</text>
</comment>
<proteinExistence type="predicted"/>
<feature type="signal peptide" evidence="1">
    <location>
        <begin position="1"/>
        <end position="25"/>
    </location>
</feature>
<keyword evidence="1" id="KW-0732">Signal</keyword>
<gene>
    <name evidence="2" type="ORF">A3A33_01820</name>
</gene>
<sequence length="130" mass="13692">MKNFTKVGVIVGSVALLMGAYGAFAGAQVNVACVQSAIDKRENSLIAARQQYDADVVAAIAVRRDARKAAWDLDTVAKRNAAIDQAMNAFRKSHDQADAKFMSAVKVGSKQFGADMKACKAAPAANEASI</sequence>
<dbReference type="Proteomes" id="UP000179047">
    <property type="component" value="Unassembled WGS sequence"/>
</dbReference>
<feature type="chain" id="PRO_5009535681" description="DUF5667 domain-containing protein" evidence="1">
    <location>
        <begin position="26"/>
        <end position="130"/>
    </location>
</feature>
<accession>A0A1F8GUB1</accession>
<dbReference type="EMBL" id="MGKP01000011">
    <property type="protein sequence ID" value="OGN28983.1"/>
    <property type="molecule type" value="Genomic_DNA"/>
</dbReference>
<evidence type="ECO:0000313" key="3">
    <source>
        <dbReference type="Proteomes" id="UP000179047"/>
    </source>
</evidence>
<reference evidence="2 3" key="1">
    <citation type="journal article" date="2016" name="Nat. Commun.">
        <title>Thousands of microbial genomes shed light on interconnected biogeochemical processes in an aquifer system.</title>
        <authorList>
            <person name="Anantharaman K."/>
            <person name="Brown C.T."/>
            <person name="Hug L.A."/>
            <person name="Sharon I."/>
            <person name="Castelle C.J."/>
            <person name="Probst A.J."/>
            <person name="Thomas B.C."/>
            <person name="Singh A."/>
            <person name="Wilkins M.J."/>
            <person name="Karaoz U."/>
            <person name="Brodie E.L."/>
            <person name="Williams K.H."/>
            <person name="Hubbard S.S."/>
            <person name="Banfield J.F."/>
        </authorList>
    </citation>
    <scope>NUCLEOTIDE SEQUENCE [LARGE SCALE GENOMIC DNA]</scope>
</reference>
<protein>
    <recommendedName>
        <fullName evidence="4">DUF5667 domain-containing protein</fullName>
    </recommendedName>
</protein>
<evidence type="ECO:0000256" key="1">
    <source>
        <dbReference type="SAM" id="SignalP"/>
    </source>
</evidence>